<name>A0A5C8GKN0_9BACT</name>
<evidence type="ECO:0000313" key="3">
    <source>
        <dbReference type="Proteomes" id="UP000321612"/>
    </source>
</evidence>
<dbReference type="Proteomes" id="UP000321612">
    <property type="component" value="Unassembled WGS sequence"/>
</dbReference>
<evidence type="ECO:0000256" key="1">
    <source>
        <dbReference type="ARBA" id="ARBA00022801"/>
    </source>
</evidence>
<evidence type="ECO:0000313" key="2">
    <source>
        <dbReference type="EMBL" id="TXJ62497.1"/>
    </source>
</evidence>
<comment type="caution">
    <text evidence="2">The sequence shown here is derived from an EMBL/GenBank/DDBJ whole genome shotgun (WGS) entry which is preliminary data.</text>
</comment>
<keyword evidence="1" id="KW-0378">Hydrolase</keyword>
<dbReference type="Gene3D" id="3.75.10.10">
    <property type="entry name" value="L-arginine/glycine Amidinotransferase, Chain A"/>
    <property type="match status" value="1"/>
</dbReference>
<dbReference type="Pfam" id="PF04371">
    <property type="entry name" value="PAD_porph"/>
    <property type="match status" value="1"/>
</dbReference>
<dbReference type="RefSeq" id="WP_147785531.1">
    <property type="nucleotide sequence ID" value="NZ_SDIK01000028.1"/>
</dbReference>
<dbReference type="InterPro" id="IPR007466">
    <property type="entry name" value="Peptidyl-Arg-deiminase_porph"/>
</dbReference>
<protein>
    <submittedName>
        <fullName evidence="2">Agmatine deiminase family protein</fullName>
    </submittedName>
</protein>
<gene>
    <name evidence="2" type="ORF">ETF27_04295</name>
</gene>
<proteinExistence type="predicted"/>
<dbReference type="GO" id="GO:0009446">
    <property type="term" value="P:putrescine biosynthetic process"/>
    <property type="evidence" value="ECO:0007669"/>
    <property type="project" value="InterPro"/>
</dbReference>
<dbReference type="GO" id="GO:0004668">
    <property type="term" value="F:protein-arginine deiminase activity"/>
    <property type="evidence" value="ECO:0007669"/>
    <property type="project" value="InterPro"/>
</dbReference>
<organism evidence="2 3">
    <name type="scientific">Prevotella brunnea</name>
    <dbReference type="NCBI Taxonomy" id="2508867"/>
    <lineage>
        <taxon>Bacteria</taxon>
        <taxon>Pseudomonadati</taxon>
        <taxon>Bacteroidota</taxon>
        <taxon>Bacteroidia</taxon>
        <taxon>Bacteroidales</taxon>
        <taxon>Prevotellaceae</taxon>
        <taxon>Prevotella</taxon>
    </lineage>
</organism>
<keyword evidence="3" id="KW-1185">Reference proteome</keyword>
<reference evidence="3" key="1">
    <citation type="submission" date="2019-05" db="EMBL/GenBank/DDBJ databases">
        <title>Prevotella brunnea sp. nov., isolated from a wound of a patient.</title>
        <authorList>
            <person name="Buhl M."/>
        </authorList>
    </citation>
    <scope>NUCLEOTIDE SEQUENCE [LARGE SCALE GENOMIC DNA]</scope>
    <source>
        <strain evidence="3">A2672</strain>
    </source>
</reference>
<dbReference type="OrthoDB" id="7871381at2"/>
<dbReference type="EMBL" id="SDIK01000028">
    <property type="protein sequence ID" value="TXJ62497.1"/>
    <property type="molecule type" value="Genomic_DNA"/>
</dbReference>
<accession>A0A5C8GKN0</accession>
<dbReference type="AlphaFoldDB" id="A0A5C8GKN0"/>
<dbReference type="SUPFAM" id="SSF55909">
    <property type="entry name" value="Pentein"/>
    <property type="match status" value="1"/>
</dbReference>
<sequence>MKHLKELRPTQEALACEQLNANKVYFSEKVLTDHDVKSLYNKLCMVLDIYDVEHELKEGEHHTIFKIIKPIWQNNHDGEISENLGSLVRYIGDNKVLMTNCAEYDADIAAYLKKQLETAGYEVKELSFSSCTEPRKRHDRSWAYINFIQTSKVVIVPMQHAEEDKEALRQIRACFPHLAVIGVNAKPFFSEKGEFVSYSHSIKEQSVS</sequence>